<evidence type="ECO:0000259" key="10">
    <source>
        <dbReference type="PROSITE" id="PS50112"/>
    </source>
</evidence>
<evidence type="ECO:0000256" key="5">
    <source>
        <dbReference type="ARBA" id="ARBA00022741"/>
    </source>
</evidence>
<dbReference type="RefSeq" id="WP_307633295.1">
    <property type="nucleotide sequence ID" value="NZ_JAPHEH010000001.1"/>
</dbReference>
<dbReference type="PRINTS" id="PR00344">
    <property type="entry name" value="BCTRLSENSOR"/>
</dbReference>
<reference evidence="12" key="1">
    <citation type="journal article" date="2022" name="bioRxiv">
        <title>Thiovibrio frasassiensisgen. nov., sp. nov., an autotrophic, elemental sulfur disproportionating bacterium isolated from sulfidic karst sediment, and proposal of Thiovibrionaceae fam. nov.</title>
        <authorList>
            <person name="Aronson H."/>
            <person name="Thomas C."/>
            <person name="Bhattacharyya M."/>
            <person name="Eckstein S."/>
            <person name="Jensen S."/>
            <person name="Barco R."/>
            <person name="Macalady J."/>
            <person name="Amend J."/>
        </authorList>
    </citation>
    <scope>NUCLEOTIDE SEQUENCE</scope>
    <source>
        <strain evidence="12">RS19-109</strain>
    </source>
</reference>
<keyword evidence="3" id="KW-0597">Phosphoprotein</keyword>
<dbReference type="Gene3D" id="3.30.565.10">
    <property type="entry name" value="Histidine kinase-like ATPase, C-terminal domain"/>
    <property type="match status" value="1"/>
</dbReference>
<protein>
    <recommendedName>
        <fullName evidence="2">histidine kinase</fullName>
        <ecNumber evidence="2">2.7.13.3</ecNumber>
    </recommendedName>
</protein>
<sequence length="359" mass="39470">MTEETAAETQKQFLILKNAVENTNEAFVTIDENSTVIFFNRAAERMFGYERAEIVGHDLGKILTDMCRAGHELAVAKYIRTGRATLIGHETELVVARKNGETFPATISFSVADIEGALYFTGLVRDLSDTKILEDRLAQNERLAALGQTVAEINHEIKNPLIMIGGFARQLLKKATVENDRAKLTIIVDEVTRLEHLLAGLKELYRPPQLNLAGISLNELLAEVVDLAHSYSGGKGIDIRLAVSDDVVVEVDREKIKQVLLNLVKNGIEATPPGGEIVVSTRVQELLVEVEVTDTGEGISEEIKKRIFLPFFTTKEQGTGLGLCISKRIIEDHPGCSFQLDSEEGKGTVATIGFRRSKG</sequence>
<dbReference type="InterPro" id="IPR003661">
    <property type="entry name" value="HisK_dim/P_dom"/>
</dbReference>
<evidence type="ECO:0000256" key="6">
    <source>
        <dbReference type="ARBA" id="ARBA00022777"/>
    </source>
</evidence>
<dbReference type="SUPFAM" id="SSF55874">
    <property type="entry name" value="ATPase domain of HSP90 chaperone/DNA topoisomerase II/histidine kinase"/>
    <property type="match status" value="1"/>
</dbReference>
<dbReference type="InterPro" id="IPR000700">
    <property type="entry name" value="PAS-assoc_C"/>
</dbReference>
<dbReference type="InterPro" id="IPR036890">
    <property type="entry name" value="HATPase_C_sf"/>
</dbReference>
<keyword evidence="5" id="KW-0547">Nucleotide-binding</keyword>
<dbReference type="InterPro" id="IPR036097">
    <property type="entry name" value="HisK_dim/P_sf"/>
</dbReference>
<comment type="caution">
    <text evidence="12">The sequence shown here is derived from an EMBL/GenBank/DDBJ whole genome shotgun (WGS) entry which is preliminary data.</text>
</comment>
<dbReference type="InterPro" id="IPR005467">
    <property type="entry name" value="His_kinase_dom"/>
</dbReference>
<dbReference type="PROSITE" id="PS50113">
    <property type="entry name" value="PAC"/>
    <property type="match status" value="1"/>
</dbReference>
<keyword evidence="8" id="KW-0902">Two-component regulatory system</keyword>
<reference evidence="12" key="2">
    <citation type="submission" date="2022-10" db="EMBL/GenBank/DDBJ databases">
        <authorList>
            <person name="Aronson H.S."/>
        </authorList>
    </citation>
    <scope>NUCLEOTIDE SEQUENCE</scope>
    <source>
        <strain evidence="12">RS19-109</strain>
    </source>
</reference>
<dbReference type="PANTHER" id="PTHR43065:SF10">
    <property type="entry name" value="PEROXIDE STRESS-ACTIVATED HISTIDINE KINASE MAK3"/>
    <property type="match status" value="1"/>
</dbReference>
<dbReference type="Gene3D" id="3.30.450.20">
    <property type="entry name" value="PAS domain"/>
    <property type="match status" value="1"/>
</dbReference>
<evidence type="ECO:0000256" key="4">
    <source>
        <dbReference type="ARBA" id="ARBA00022679"/>
    </source>
</evidence>
<evidence type="ECO:0000256" key="2">
    <source>
        <dbReference type="ARBA" id="ARBA00012438"/>
    </source>
</evidence>
<dbReference type="EMBL" id="JAPHEH010000001">
    <property type="protein sequence ID" value="MDG4476327.1"/>
    <property type="molecule type" value="Genomic_DNA"/>
</dbReference>
<dbReference type="SMART" id="SM00091">
    <property type="entry name" value="PAS"/>
    <property type="match status" value="1"/>
</dbReference>
<dbReference type="InterPro" id="IPR004358">
    <property type="entry name" value="Sig_transdc_His_kin-like_C"/>
</dbReference>
<feature type="domain" description="PAS" evidence="10">
    <location>
        <begin position="16"/>
        <end position="66"/>
    </location>
</feature>
<dbReference type="SMART" id="SM00388">
    <property type="entry name" value="HisKA"/>
    <property type="match status" value="1"/>
</dbReference>
<name>A0A9X4MP68_9BACT</name>
<proteinExistence type="predicted"/>
<dbReference type="InterPro" id="IPR003594">
    <property type="entry name" value="HATPase_dom"/>
</dbReference>
<evidence type="ECO:0000256" key="3">
    <source>
        <dbReference type="ARBA" id="ARBA00022553"/>
    </source>
</evidence>
<dbReference type="Pfam" id="PF00512">
    <property type="entry name" value="HisKA"/>
    <property type="match status" value="1"/>
</dbReference>
<dbReference type="NCBIfam" id="TIGR00229">
    <property type="entry name" value="sensory_box"/>
    <property type="match status" value="1"/>
</dbReference>
<dbReference type="SMART" id="SM00387">
    <property type="entry name" value="HATPase_c"/>
    <property type="match status" value="1"/>
</dbReference>
<dbReference type="Proteomes" id="UP001154240">
    <property type="component" value="Unassembled WGS sequence"/>
</dbReference>
<evidence type="ECO:0000256" key="8">
    <source>
        <dbReference type="ARBA" id="ARBA00023012"/>
    </source>
</evidence>
<evidence type="ECO:0000313" key="12">
    <source>
        <dbReference type="EMBL" id="MDG4476327.1"/>
    </source>
</evidence>
<evidence type="ECO:0000256" key="7">
    <source>
        <dbReference type="ARBA" id="ARBA00022840"/>
    </source>
</evidence>
<dbReference type="PANTHER" id="PTHR43065">
    <property type="entry name" value="SENSOR HISTIDINE KINASE"/>
    <property type="match status" value="1"/>
</dbReference>
<dbReference type="EC" id="2.7.13.3" evidence="2"/>
<dbReference type="SUPFAM" id="SSF47384">
    <property type="entry name" value="Homodimeric domain of signal transducing histidine kinase"/>
    <property type="match status" value="1"/>
</dbReference>
<dbReference type="Pfam" id="PF02518">
    <property type="entry name" value="HATPase_c"/>
    <property type="match status" value="1"/>
</dbReference>
<dbReference type="Gene3D" id="1.10.287.130">
    <property type="match status" value="1"/>
</dbReference>
<dbReference type="Pfam" id="PF13426">
    <property type="entry name" value="PAS_9"/>
    <property type="match status" value="1"/>
</dbReference>
<gene>
    <name evidence="12" type="ORF">OLX77_09175</name>
</gene>
<dbReference type="InterPro" id="IPR000014">
    <property type="entry name" value="PAS"/>
</dbReference>
<keyword evidence="6" id="KW-0418">Kinase</keyword>
<dbReference type="CDD" id="cd00130">
    <property type="entry name" value="PAS"/>
    <property type="match status" value="1"/>
</dbReference>
<dbReference type="SUPFAM" id="SSF55785">
    <property type="entry name" value="PYP-like sensor domain (PAS domain)"/>
    <property type="match status" value="1"/>
</dbReference>
<dbReference type="PROSITE" id="PS50109">
    <property type="entry name" value="HIS_KIN"/>
    <property type="match status" value="1"/>
</dbReference>
<evidence type="ECO:0000259" key="9">
    <source>
        <dbReference type="PROSITE" id="PS50109"/>
    </source>
</evidence>
<organism evidence="12 13">
    <name type="scientific">Thiovibrio frasassiensis</name>
    <dbReference type="NCBI Taxonomy" id="2984131"/>
    <lineage>
        <taxon>Bacteria</taxon>
        <taxon>Pseudomonadati</taxon>
        <taxon>Thermodesulfobacteriota</taxon>
        <taxon>Desulfobulbia</taxon>
        <taxon>Desulfobulbales</taxon>
        <taxon>Thiovibrionaceae</taxon>
        <taxon>Thiovibrio</taxon>
    </lineage>
</organism>
<dbReference type="GO" id="GO:0000155">
    <property type="term" value="F:phosphorelay sensor kinase activity"/>
    <property type="evidence" value="ECO:0007669"/>
    <property type="project" value="InterPro"/>
</dbReference>
<keyword evidence="4" id="KW-0808">Transferase</keyword>
<feature type="domain" description="PAC" evidence="11">
    <location>
        <begin position="89"/>
        <end position="139"/>
    </location>
</feature>
<dbReference type="GO" id="GO:0005524">
    <property type="term" value="F:ATP binding"/>
    <property type="evidence" value="ECO:0007669"/>
    <property type="project" value="UniProtKB-KW"/>
</dbReference>
<evidence type="ECO:0000313" key="13">
    <source>
        <dbReference type="Proteomes" id="UP001154240"/>
    </source>
</evidence>
<feature type="domain" description="Histidine kinase" evidence="9">
    <location>
        <begin position="152"/>
        <end position="358"/>
    </location>
</feature>
<dbReference type="CDD" id="cd00082">
    <property type="entry name" value="HisKA"/>
    <property type="match status" value="1"/>
</dbReference>
<comment type="catalytic activity">
    <reaction evidence="1">
        <text>ATP + protein L-histidine = ADP + protein N-phospho-L-histidine.</text>
        <dbReference type="EC" id="2.7.13.3"/>
    </reaction>
</comment>
<keyword evidence="7 12" id="KW-0067">ATP-binding</keyword>
<dbReference type="AlphaFoldDB" id="A0A9X4MP68"/>
<dbReference type="InterPro" id="IPR035965">
    <property type="entry name" value="PAS-like_dom_sf"/>
</dbReference>
<dbReference type="PROSITE" id="PS50112">
    <property type="entry name" value="PAS"/>
    <property type="match status" value="1"/>
</dbReference>
<evidence type="ECO:0000259" key="11">
    <source>
        <dbReference type="PROSITE" id="PS50113"/>
    </source>
</evidence>
<accession>A0A9X4MP68</accession>
<keyword evidence="13" id="KW-1185">Reference proteome</keyword>
<evidence type="ECO:0000256" key="1">
    <source>
        <dbReference type="ARBA" id="ARBA00000085"/>
    </source>
</evidence>